<feature type="domain" description="VOC" evidence="1">
    <location>
        <begin position="9"/>
        <end position="125"/>
    </location>
</feature>
<name>A0A544VSM4_9MYCO</name>
<evidence type="ECO:0000259" key="1">
    <source>
        <dbReference type="PROSITE" id="PS51819"/>
    </source>
</evidence>
<gene>
    <name evidence="2" type="ORF">D8S82_29440</name>
</gene>
<dbReference type="Pfam" id="PF18029">
    <property type="entry name" value="Glyoxalase_6"/>
    <property type="match status" value="1"/>
</dbReference>
<keyword evidence="3" id="KW-1185">Reference proteome</keyword>
<dbReference type="PANTHER" id="PTHR35908">
    <property type="entry name" value="HYPOTHETICAL FUSION PROTEIN"/>
    <property type="match status" value="1"/>
</dbReference>
<dbReference type="InterPro" id="IPR041581">
    <property type="entry name" value="Glyoxalase_6"/>
</dbReference>
<dbReference type="EMBL" id="VIFX01000054">
    <property type="protein sequence ID" value="TQR82986.1"/>
    <property type="molecule type" value="Genomic_DNA"/>
</dbReference>
<dbReference type="InterPro" id="IPR037523">
    <property type="entry name" value="VOC_core"/>
</dbReference>
<dbReference type="Proteomes" id="UP000315759">
    <property type="component" value="Unassembled WGS sequence"/>
</dbReference>
<dbReference type="RefSeq" id="WP_142555477.1">
    <property type="nucleotide sequence ID" value="NZ_VIFX01000054.1"/>
</dbReference>
<reference evidence="2 3" key="1">
    <citation type="submission" date="2018-10" db="EMBL/GenBank/DDBJ databases">
        <title>Draft genome of Mycobacterium hodleri strain B.</title>
        <authorList>
            <person name="Amande T.J."/>
            <person name="Mcgenity T.J."/>
        </authorList>
    </citation>
    <scope>NUCLEOTIDE SEQUENCE [LARGE SCALE GENOMIC DNA]</scope>
    <source>
        <strain evidence="2 3">B</strain>
    </source>
</reference>
<dbReference type="Gene3D" id="3.10.180.10">
    <property type="entry name" value="2,3-Dihydroxybiphenyl 1,2-Dioxygenase, domain 1"/>
    <property type="match status" value="1"/>
</dbReference>
<sequence length="127" mass="13520">MTSDSPTLRIGSVSVDCPDPGTLADFYAELFGMTRIVESPDGSVVAISDGTHTLAMMKVDDYVAPTWPESGQGQQMHFDVSVPDLDAAEARALAVGARLADHQPAPDLWRVFLDPAGHPFCLTTFGA</sequence>
<dbReference type="InterPro" id="IPR029068">
    <property type="entry name" value="Glyas_Bleomycin-R_OHBP_Dase"/>
</dbReference>
<organism evidence="2 3">
    <name type="scientific">Mycolicibacterium hodleri</name>
    <dbReference type="NCBI Taxonomy" id="49897"/>
    <lineage>
        <taxon>Bacteria</taxon>
        <taxon>Bacillati</taxon>
        <taxon>Actinomycetota</taxon>
        <taxon>Actinomycetes</taxon>
        <taxon>Mycobacteriales</taxon>
        <taxon>Mycobacteriaceae</taxon>
        <taxon>Mycolicibacterium</taxon>
    </lineage>
</organism>
<evidence type="ECO:0000313" key="3">
    <source>
        <dbReference type="Proteomes" id="UP000315759"/>
    </source>
</evidence>
<accession>A0A544VSM4</accession>
<proteinExistence type="predicted"/>
<protein>
    <submittedName>
        <fullName evidence="2">VOC family protein</fullName>
    </submittedName>
</protein>
<comment type="caution">
    <text evidence="2">The sequence shown here is derived from an EMBL/GenBank/DDBJ whole genome shotgun (WGS) entry which is preliminary data.</text>
</comment>
<dbReference type="PROSITE" id="PS51819">
    <property type="entry name" value="VOC"/>
    <property type="match status" value="1"/>
</dbReference>
<dbReference type="SUPFAM" id="SSF54593">
    <property type="entry name" value="Glyoxalase/Bleomycin resistance protein/Dihydroxybiphenyl dioxygenase"/>
    <property type="match status" value="1"/>
</dbReference>
<evidence type="ECO:0000313" key="2">
    <source>
        <dbReference type="EMBL" id="TQR82986.1"/>
    </source>
</evidence>
<dbReference type="AlphaFoldDB" id="A0A544VSM4"/>
<dbReference type="PANTHER" id="PTHR35908:SF1">
    <property type="entry name" value="CONSERVED PROTEIN"/>
    <property type="match status" value="1"/>
</dbReference>